<dbReference type="OrthoDB" id="7949130at2"/>
<dbReference type="HOGENOM" id="CLU_093444_1_0_5"/>
<keyword evidence="1" id="KW-0472">Membrane</keyword>
<dbReference type="AlphaFoldDB" id="A3U314"/>
<feature type="transmembrane region" description="Helical" evidence="1">
    <location>
        <begin position="176"/>
        <end position="194"/>
    </location>
</feature>
<sequence>MAETQGKVNEMLDDLSRCAEQGEEVTVGQITESLGHRGFGPFLVVPALIEITPLGGIPGVPSLLALIIVLFAGQIALGRKHMWLPGFLERREIEGDKVRKSAQKLRPLARWLDRWFHERLPRFAGSGSARVAAALVIALCLTVPPLELIPFASSAPMLAIAMIGLALTLRDGALMLAAYAVAAIGFVVVGQMLLS</sequence>
<dbReference type="Proteomes" id="UP000004318">
    <property type="component" value="Unassembled WGS sequence"/>
</dbReference>
<comment type="caution">
    <text evidence="2">The sequence shown here is derived from an EMBL/GenBank/DDBJ whole genome shotgun (WGS) entry which is preliminary data.</text>
</comment>
<dbReference type="PANTHER" id="PTHR41795">
    <property type="entry name" value="EXOPOLYSACCHARIDE SYNTHESIS PROTEIN"/>
    <property type="match status" value="1"/>
</dbReference>
<dbReference type="EMBL" id="AAMO01000013">
    <property type="protein sequence ID" value="EAQ01544.1"/>
    <property type="molecule type" value="Genomic_DNA"/>
</dbReference>
<evidence type="ECO:0000313" key="3">
    <source>
        <dbReference type="Proteomes" id="UP000004318"/>
    </source>
</evidence>
<gene>
    <name evidence="2" type="ORF">OB2597_01607</name>
</gene>
<feature type="transmembrane region" description="Helical" evidence="1">
    <location>
        <begin position="123"/>
        <end position="144"/>
    </location>
</feature>
<evidence type="ECO:0000313" key="2">
    <source>
        <dbReference type="EMBL" id="EAQ01544.1"/>
    </source>
</evidence>
<dbReference type="PIRSF" id="PIRSF033239">
    <property type="entry name" value="ExoD"/>
    <property type="match status" value="1"/>
</dbReference>
<dbReference type="Pfam" id="PF06055">
    <property type="entry name" value="ExoD"/>
    <property type="match status" value="1"/>
</dbReference>
<keyword evidence="1" id="KW-0812">Transmembrane</keyword>
<organism evidence="2 3">
    <name type="scientific">Pseudooceanicola batsensis (strain ATCC BAA-863 / DSM 15984 / KCTC 12145 / HTCC2597)</name>
    <name type="common">Oceanicola batsensis</name>
    <dbReference type="NCBI Taxonomy" id="252305"/>
    <lineage>
        <taxon>Bacteria</taxon>
        <taxon>Pseudomonadati</taxon>
        <taxon>Pseudomonadota</taxon>
        <taxon>Alphaproteobacteria</taxon>
        <taxon>Rhodobacterales</taxon>
        <taxon>Paracoccaceae</taxon>
        <taxon>Pseudooceanicola</taxon>
    </lineage>
</organism>
<reference evidence="2 3" key="1">
    <citation type="journal article" date="2010" name="J. Bacteriol.">
        <title>Genome sequences of Oceanicola granulosus HTCC2516(T) and Oceanicola batsensis HTCC2597(TDelta).</title>
        <authorList>
            <person name="Thrash J.C."/>
            <person name="Cho J.C."/>
            <person name="Vergin K.L."/>
            <person name="Giovannoni S.J."/>
        </authorList>
    </citation>
    <scope>NUCLEOTIDE SEQUENCE [LARGE SCALE GENOMIC DNA]</scope>
    <source>
        <strain evidence="3">ATCC BAA-863 / DSM 15984 / KCTC 12145 / HTCC2597</strain>
    </source>
</reference>
<keyword evidence="3" id="KW-1185">Reference proteome</keyword>
<proteinExistence type="predicted"/>
<dbReference type="PANTHER" id="PTHR41795:SF1">
    <property type="entry name" value="EXOPOLYSACCHARIDE SYNTHESIS PROTEIN"/>
    <property type="match status" value="1"/>
</dbReference>
<dbReference type="RefSeq" id="WP_009804473.1">
    <property type="nucleotide sequence ID" value="NZ_CH724131.1"/>
</dbReference>
<dbReference type="eggNOG" id="COG3932">
    <property type="taxonomic scope" value="Bacteria"/>
</dbReference>
<keyword evidence="1" id="KW-1133">Transmembrane helix</keyword>
<dbReference type="InterPro" id="IPR010331">
    <property type="entry name" value="ExoD"/>
</dbReference>
<dbReference type="STRING" id="252305.OB2597_01607"/>
<evidence type="ECO:0000256" key="1">
    <source>
        <dbReference type="SAM" id="Phobius"/>
    </source>
</evidence>
<feature type="transmembrane region" description="Helical" evidence="1">
    <location>
        <begin position="56"/>
        <end position="77"/>
    </location>
</feature>
<name>A3U314_PSEBH</name>
<accession>A3U314</accession>
<protein>
    <submittedName>
        <fullName evidence="2">Putative exoD-like membrane protein</fullName>
    </submittedName>
</protein>